<dbReference type="AlphaFoldDB" id="A0A5C3LTG8"/>
<accession>A0A5C3LTG8</accession>
<evidence type="ECO:0000256" key="1">
    <source>
        <dbReference type="SAM" id="MobiDB-lite"/>
    </source>
</evidence>
<name>A0A5C3LTG8_9AGAR</name>
<organism evidence="2 3">
    <name type="scientific">Crucibulum laeve</name>
    <dbReference type="NCBI Taxonomy" id="68775"/>
    <lineage>
        <taxon>Eukaryota</taxon>
        <taxon>Fungi</taxon>
        <taxon>Dikarya</taxon>
        <taxon>Basidiomycota</taxon>
        <taxon>Agaricomycotina</taxon>
        <taxon>Agaricomycetes</taxon>
        <taxon>Agaricomycetidae</taxon>
        <taxon>Agaricales</taxon>
        <taxon>Agaricineae</taxon>
        <taxon>Nidulariaceae</taxon>
        <taxon>Crucibulum</taxon>
    </lineage>
</organism>
<reference evidence="2 3" key="1">
    <citation type="journal article" date="2019" name="Nat. Ecol. Evol.">
        <title>Megaphylogeny resolves global patterns of mushroom evolution.</title>
        <authorList>
            <person name="Varga T."/>
            <person name="Krizsan K."/>
            <person name="Foldi C."/>
            <person name="Dima B."/>
            <person name="Sanchez-Garcia M."/>
            <person name="Sanchez-Ramirez S."/>
            <person name="Szollosi G.J."/>
            <person name="Szarkandi J.G."/>
            <person name="Papp V."/>
            <person name="Albert L."/>
            <person name="Andreopoulos W."/>
            <person name="Angelini C."/>
            <person name="Antonin V."/>
            <person name="Barry K.W."/>
            <person name="Bougher N.L."/>
            <person name="Buchanan P."/>
            <person name="Buyck B."/>
            <person name="Bense V."/>
            <person name="Catcheside P."/>
            <person name="Chovatia M."/>
            <person name="Cooper J."/>
            <person name="Damon W."/>
            <person name="Desjardin D."/>
            <person name="Finy P."/>
            <person name="Geml J."/>
            <person name="Haridas S."/>
            <person name="Hughes K."/>
            <person name="Justo A."/>
            <person name="Karasinski D."/>
            <person name="Kautmanova I."/>
            <person name="Kiss B."/>
            <person name="Kocsube S."/>
            <person name="Kotiranta H."/>
            <person name="LaButti K.M."/>
            <person name="Lechner B.E."/>
            <person name="Liimatainen K."/>
            <person name="Lipzen A."/>
            <person name="Lukacs Z."/>
            <person name="Mihaltcheva S."/>
            <person name="Morgado L.N."/>
            <person name="Niskanen T."/>
            <person name="Noordeloos M.E."/>
            <person name="Ohm R.A."/>
            <person name="Ortiz-Santana B."/>
            <person name="Ovrebo C."/>
            <person name="Racz N."/>
            <person name="Riley R."/>
            <person name="Savchenko A."/>
            <person name="Shiryaev A."/>
            <person name="Soop K."/>
            <person name="Spirin V."/>
            <person name="Szebenyi C."/>
            <person name="Tomsovsky M."/>
            <person name="Tulloss R.E."/>
            <person name="Uehling J."/>
            <person name="Grigoriev I.V."/>
            <person name="Vagvolgyi C."/>
            <person name="Papp T."/>
            <person name="Martin F.M."/>
            <person name="Miettinen O."/>
            <person name="Hibbett D.S."/>
            <person name="Nagy L.G."/>
        </authorList>
    </citation>
    <scope>NUCLEOTIDE SEQUENCE [LARGE SCALE GENOMIC DNA]</scope>
    <source>
        <strain evidence="2 3">CBS 166.37</strain>
    </source>
</reference>
<proteinExistence type="predicted"/>
<keyword evidence="3" id="KW-1185">Reference proteome</keyword>
<evidence type="ECO:0000313" key="3">
    <source>
        <dbReference type="Proteomes" id="UP000308652"/>
    </source>
</evidence>
<gene>
    <name evidence="2" type="ORF">BDQ12DRAFT_687797</name>
</gene>
<feature type="region of interest" description="Disordered" evidence="1">
    <location>
        <begin position="1"/>
        <end position="61"/>
    </location>
</feature>
<dbReference type="Proteomes" id="UP000308652">
    <property type="component" value="Unassembled WGS sequence"/>
</dbReference>
<feature type="compositionally biased region" description="Pro residues" evidence="1">
    <location>
        <begin position="50"/>
        <end position="61"/>
    </location>
</feature>
<sequence length="61" mass="6484">MSTPAPPPSTFDASRPSPPLSMPSQQMPHRHTTSLPAPTPARQALTRQRPAPPAVPSSPQH</sequence>
<protein>
    <submittedName>
        <fullName evidence="2">Uncharacterized protein</fullName>
    </submittedName>
</protein>
<evidence type="ECO:0000313" key="2">
    <source>
        <dbReference type="EMBL" id="TFK35683.1"/>
    </source>
</evidence>
<dbReference type="EMBL" id="ML213619">
    <property type="protein sequence ID" value="TFK35683.1"/>
    <property type="molecule type" value="Genomic_DNA"/>
</dbReference>